<dbReference type="EMBL" id="JANKHG010000014">
    <property type="protein sequence ID" value="MCR2745509.1"/>
    <property type="molecule type" value="Genomic_DNA"/>
</dbReference>
<evidence type="ECO:0000259" key="18">
    <source>
        <dbReference type="Pfam" id="PF07715"/>
    </source>
</evidence>
<evidence type="ECO:0000256" key="16">
    <source>
        <dbReference type="SAM" id="SignalP"/>
    </source>
</evidence>
<keyword evidence="20" id="KW-1185">Reference proteome</keyword>
<keyword evidence="12 19" id="KW-0675">Receptor</keyword>
<reference evidence="19" key="1">
    <citation type="submission" date="2022-07" db="EMBL/GenBank/DDBJ databases">
        <authorList>
            <person name="Xamxidin M."/>
        </authorList>
    </citation>
    <scope>NUCLEOTIDE SEQUENCE</scope>
    <source>
        <strain evidence="19">YS8-69</strain>
    </source>
</reference>
<keyword evidence="9" id="KW-0406">Ion transport</keyword>
<evidence type="ECO:0000256" key="12">
    <source>
        <dbReference type="ARBA" id="ARBA00023170"/>
    </source>
</evidence>
<comment type="caution">
    <text evidence="19">The sequence shown here is derived from an EMBL/GenBank/DDBJ whole genome shotgun (WGS) entry which is preliminary data.</text>
</comment>
<dbReference type="InterPro" id="IPR010105">
    <property type="entry name" value="TonB_sidphr_rcpt"/>
</dbReference>
<evidence type="ECO:0000256" key="13">
    <source>
        <dbReference type="ARBA" id="ARBA00023237"/>
    </source>
</evidence>
<dbReference type="PANTHER" id="PTHR32552:SF68">
    <property type="entry name" value="FERRICHROME OUTER MEMBRANE TRANSPORTER_PHAGE RECEPTOR"/>
    <property type="match status" value="1"/>
</dbReference>
<evidence type="ECO:0000256" key="10">
    <source>
        <dbReference type="ARBA" id="ARBA00023077"/>
    </source>
</evidence>
<comment type="similarity">
    <text evidence="2 14 15">Belongs to the TonB-dependent receptor family.</text>
</comment>
<proteinExistence type="inferred from homology"/>
<keyword evidence="6 14" id="KW-0812">Transmembrane</keyword>
<keyword evidence="7 16" id="KW-0732">Signal</keyword>
<keyword evidence="8" id="KW-0408">Iron</keyword>
<evidence type="ECO:0000256" key="14">
    <source>
        <dbReference type="PROSITE-ProRule" id="PRU01360"/>
    </source>
</evidence>
<gene>
    <name evidence="19" type="ORF">NSP04_02470</name>
</gene>
<dbReference type="Gene3D" id="2.40.170.20">
    <property type="entry name" value="TonB-dependent receptor, beta-barrel domain"/>
    <property type="match status" value="1"/>
</dbReference>
<evidence type="ECO:0000256" key="1">
    <source>
        <dbReference type="ARBA" id="ARBA00004571"/>
    </source>
</evidence>
<name>A0ABT1XF56_9BURK</name>
<evidence type="ECO:0000259" key="17">
    <source>
        <dbReference type="Pfam" id="PF00593"/>
    </source>
</evidence>
<keyword evidence="11 14" id="KW-0472">Membrane</keyword>
<dbReference type="InterPro" id="IPR000531">
    <property type="entry name" value="Beta-barrel_TonB"/>
</dbReference>
<dbReference type="PROSITE" id="PS52016">
    <property type="entry name" value="TONB_DEPENDENT_REC_3"/>
    <property type="match status" value="1"/>
</dbReference>
<feature type="signal peptide" evidence="16">
    <location>
        <begin position="1"/>
        <end position="24"/>
    </location>
</feature>
<keyword evidence="3 14" id="KW-0813">Transport</keyword>
<dbReference type="CDD" id="cd01347">
    <property type="entry name" value="ligand_gated_channel"/>
    <property type="match status" value="1"/>
</dbReference>
<sequence>MTTKKILPCAISAITLLWPQFSNSQESATLPAVKVEGQVQTEEKASTPVEGYKANSSFSATKTGTPIVEAQQSISVITKDRIQDKGALTVQDTLGYTAGVSAGSYGFDNRGDWAFIRGTSFVQYQDGLRQLFGFYNNVRPDPFTLERVEVVKGPSSVLYGQGGFGGLVNMVSKRPQGQQAGEVGVQLGEYGRKQLALDLTGPLNEEGTLLYRMIALTRDSDTQVNFVPDDRDLFAPSITWRPNADTSLTAYAQVQRDRTGSSVGFFPIVGTRFEGPNGRIPSDTFISEPGFDLYLAKQTSYGLEFDHRLNDVFTFSQKIKQSDSAVSYNSIYSAFTPAINADGRTINRVAISQYNAADSFTSDSQLIAKWNLGAFENTSIVGLDYQRVALGGARGVGGSAAPIDYLNPVYGNFVAPVLVDIAGTLQRQTGVYAQNQVKYNKRWLGTVGMRRDWAKSETDNAPAARLDTSTNTAKASLGYITNLGAMPYVSYSESFLPIGGLDFFGNPFKPQQAEQIEGGVKYETADGKSLFTAAVYEITESNRRTADPNQAGNQIQVGEAKSKGVELEANHRISPTVDVLAAYAYTTAKVTRDNGANQGKRLATVPKQTLSLWGRQKFSMLGMPGWQWGAGLRFIDESWDGADKVRTPSVALLDAMLSYETGDWRYAVNATNLGDREYVSTCLARGDCFYGVERNVVFSANYNF</sequence>
<accession>A0ABT1XF56</accession>
<evidence type="ECO:0000313" key="19">
    <source>
        <dbReference type="EMBL" id="MCR2745509.1"/>
    </source>
</evidence>
<dbReference type="Proteomes" id="UP001165267">
    <property type="component" value="Unassembled WGS sequence"/>
</dbReference>
<evidence type="ECO:0000256" key="5">
    <source>
        <dbReference type="ARBA" id="ARBA00022496"/>
    </source>
</evidence>
<feature type="domain" description="TonB-dependent receptor plug" evidence="18">
    <location>
        <begin position="68"/>
        <end position="166"/>
    </location>
</feature>
<dbReference type="Pfam" id="PF00593">
    <property type="entry name" value="TonB_dep_Rec_b-barrel"/>
    <property type="match status" value="1"/>
</dbReference>
<evidence type="ECO:0000256" key="11">
    <source>
        <dbReference type="ARBA" id="ARBA00023136"/>
    </source>
</evidence>
<evidence type="ECO:0000256" key="3">
    <source>
        <dbReference type="ARBA" id="ARBA00022448"/>
    </source>
</evidence>
<evidence type="ECO:0000256" key="8">
    <source>
        <dbReference type="ARBA" id="ARBA00023004"/>
    </source>
</evidence>
<dbReference type="InterPro" id="IPR037066">
    <property type="entry name" value="Plug_dom_sf"/>
</dbReference>
<dbReference type="InterPro" id="IPR012910">
    <property type="entry name" value="Plug_dom"/>
</dbReference>
<dbReference type="Pfam" id="PF07715">
    <property type="entry name" value="Plug"/>
    <property type="match status" value="1"/>
</dbReference>
<feature type="chain" id="PRO_5045562828" evidence="16">
    <location>
        <begin position="25"/>
        <end position="704"/>
    </location>
</feature>
<evidence type="ECO:0000256" key="4">
    <source>
        <dbReference type="ARBA" id="ARBA00022452"/>
    </source>
</evidence>
<evidence type="ECO:0000313" key="20">
    <source>
        <dbReference type="Proteomes" id="UP001165267"/>
    </source>
</evidence>
<dbReference type="Gene3D" id="2.170.130.10">
    <property type="entry name" value="TonB-dependent receptor, plug domain"/>
    <property type="match status" value="1"/>
</dbReference>
<evidence type="ECO:0000256" key="7">
    <source>
        <dbReference type="ARBA" id="ARBA00022729"/>
    </source>
</evidence>
<comment type="subcellular location">
    <subcellularLocation>
        <location evidence="1 14">Cell outer membrane</location>
        <topology evidence="1 14">Multi-pass membrane protein</topology>
    </subcellularLocation>
</comment>
<dbReference type="InterPro" id="IPR039426">
    <property type="entry name" value="TonB-dep_rcpt-like"/>
</dbReference>
<protein>
    <submittedName>
        <fullName evidence="19">TonB-dependent siderophore receptor</fullName>
    </submittedName>
</protein>
<evidence type="ECO:0000256" key="6">
    <source>
        <dbReference type="ARBA" id="ARBA00022692"/>
    </source>
</evidence>
<organism evidence="19 20">
    <name type="scientific">Limnobacter parvus</name>
    <dbReference type="NCBI Taxonomy" id="2939690"/>
    <lineage>
        <taxon>Bacteria</taxon>
        <taxon>Pseudomonadati</taxon>
        <taxon>Pseudomonadota</taxon>
        <taxon>Betaproteobacteria</taxon>
        <taxon>Burkholderiales</taxon>
        <taxon>Burkholderiaceae</taxon>
        <taxon>Limnobacter</taxon>
    </lineage>
</organism>
<evidence type="ECO:0000256" key="9">
    <source>
        <dbReference type="ARBA" id="ARBA00023065"/>
    </source>
</evidence>
<evidence type="ECO:0000256" key="2">
    <source>
        <dbReference type="ARBA" id="ARBA00009810"/>
    </source>
</evidence>
<keyword evidence="13 14" id="KW-0998">Cell outer membrane</keyword>
<dbReference type="PANTHER" id="PTHR32552">
    <property type="entry name" value="FERRICHROME IRON RECEPTOR-RELATED"/>
    <property type="match status" value="1"/>
</dbReference>
<keyword evidence="5" id="KW-0410">Iron transport</keyword>
<feature type="domain" description="TonB-dependent receptor-like beta-barrel" evidence="17">
    <location>
        <begin position="240"/>
        <end position="673"/>
    </location>
</feature>
<keyword evidence="10 15" id="KW-0798">TonB box</keyword>
<dbReference type="RefSeq" id="WP_257510759.1">
    <property type="nucleotide sequence ID" value="NZ_JANKHG010000014.1"/>
</dbReference>
<dbReference type="InterPro" id="IPR036942">
    <property type="entry name" value="Beta-barrel_TonB_sf"/>
</dbReference>
<dbReference type="SUPFAM" id="SSF56935">
    <property type="entry name" value="Porins"/>
    <property type="match status" value="1"/>
</dbReference>
<evidence type="ECO:0000256" key="15">
    <source>
        <dbReference type="RuleBase" id="RU003357"/>
    </source>
</evidence>
<keyword evidence="4 14" id="KW-1134">Transmembrane beta strand</keyword>
<dbReference type="NCBIfam" id="TIGR01783">
    <property type="entry name" value="TonB-siderophor"/>
    <property type="match status" value="1"/>
</dbReference>